<protein>
    <recommendedName>
        <fullName evidence="4">Isoaspartyl peptidase</fullName>
    </recommendedName>
</protein>
<evidence type="ECO:0000313" key="9">
    <source>
        <dbReference type="Proteomes" id="UP000184514"/>
    </source>
</evidence>
<feature type="binding site" evidence="6">
    <location>
        <begin position="184"/>
        <end position="187"/>
    </location>
    <ligand>
        <name>substrate</name>
    </ligand>
</feature>
<dbReference type="STRING" id="696762.PFRI_20200"/>
<reference evidence="8 9" key="1">
    <citation type="submission" date="2016-10" db="EMBL/GenBank/DDBJ databases">
        <title>Genome sequence of Planktotalea frisia SH6-1.</title>
        <authorList>
            <person name="Poehlein A."/>
            <person name="Bakenhus I."/>
            <person name="Voget S."/>
            <person name="Brinkhoff T."/>
            <person name="Simon M."/>
        </authorList>
    </citation>
    <scope>NUCLEOTIDE SEQUENCE [LARGE SCALE GENOMIC DNA]</scope>
    <source>
        <strain evidence="8 9">SH6-1</strain>
    </source>
</reference>
<evidence type="ECO:0000256" key="4">
    <source>
        <dbReference type="ARBA" id="ARBA00069124"/>
    </source>
</evidence>
<proteinExistence type="predicted"/>
<name>A0A1L9NWT3_9RHOB</name>
<evidence type="ECO:0000256" key="3">
    <source>
        <dbReference type="ARBA" id="ARBA00022813"/>
    </source>
</evidence>
<accession>A0A1L9NWT3</accession>
<dbReference type="InterPro" id="IPR000246">
    <property type="entry name" value="Peptidase_T2"/>
</dbReference>
<dbReference type="Proteomes" id="UP000184514">
    <property type="component" value="Unassembled WGS sequence"/>
</dbReference>
<dbReference type="CDD" id="cd04701">
    <property type="entry name" value="Asparaginase_2"/>
    <property type="match status" value="1"/>
</dbReference>
<dbReference type="GO" id="GO:0016811">
    <property type="term" value="F:hydrolase activity, acting on carbon-nitrogen (but not peptide) bonds, in linear amides"/>
    <property type="evidence" value="ECO:0007669"/>
    <property type="project" value="UniProtKB-ARBA"/>
</dbReference>
<dbReference type="PANTHER" id="PTHR10188:SF6">
    <property type="entry name" value="N(4)-(BETA-N-ACETYLGLUCOSAMINYL)-L-ASPARAGINASE"/>
    <property type="match status" value="1"/>
</dbReference>
<evidence type="ECO:0000256" key="5">
    <source>
        <dbReference type="PIRSR" id="PIRSR600246-1"/>
    </source>
</evidence>
<evidence type="ECO:0000313" key="8">
    <source>
        <dbReference type="EMBL" id="OJI93719.1"/>
    </source>
</evidence>
<feature type="binding site" evidence="6">
    <location>
        <begin position="206"/>
        <end position="209"/>
    </location>
    <ligand>
        <name>substrate</name>
    </ligand>
</feature>
<dbReference type="FunFam" id="3.60.20.30:FF:000001">
    <property type="entry name" value="Isoaspartyl peptidase/L-asparaginase"/>
    <property type="match status" value="1"/>
</dbReference>
<feature type="site" description="Cleavage; by autolysis" evidence="7">
    <location>
        <begin position="155"/>
        <end position="156"/>
    </location>
</feature>
<dbReference type="Gene3D" id="3.60.20.30">
    <property type="entry name" value="(Glycosyl)asparaginase"/>
    <property type="match status" value="1"/>
</dbReference>
<comment type="caution">
    <text evidence="8">The sequence shown here is derived from an EMBL/GenBank/DDBJ whole genome shotgun (WGS) entry which is preliminary data.</text>
</comment>
<dbReference type="AlphaFoldDB" id="A0A1L9NWT3"/>
<feature type="active site" description="Nucleophile" evidence="5">
    <location>
        <position position="156"/>
    </location>
</feature>
<evidence type="ECO:0000256" key="1">
    <source>
        <dbReference type="ARBA" id="ARBA00022670"/>
    </source>
</evidence>
<dbReference type="Pfam" id="PF01112">
    <property type="entry name" value="Asparaginase_2"/>
    <property type="match status" value="2"/>
</dbReference>
<dbReference type="GO" id="GO:0006508">
    <property type="term" value="P:proteolysis"/>
    <property type="evidence" value="ECO:0007669"/>
    <property type="project" value="UniProtKB-KW"/>
</dbReference>
<gene>
    <name evidence="8" type="primary">iaaA</name>
    <name evidence="8" type="ORF">PFRI_20200</name>
</gene>
<evidence type="ECO:0000256" key="6">
    <source>
        <dbReference type="PIRSR" id="PIRSR600246-2"/>
    </source>
</evidence>
<dbReference type="SUPFAM" id="SSF56235">
    <property type="entry name" value="N-terminal nucleophile aminohydrolases (Ntn hydrolases)"/>
    <property type="match status" value="1"/>
</dbReference>
<evidence type="ECO:0000256" key="2">
    <source>
        <dbReference type="ARBA" id="ARBA00022801"/>
    </source>
</evidence>
<dbReference type="GO" id="GO:0008233">
    <property type="term" value="F:peptidase activity"/>
    <property type="evidence" value="ECO:0007669"/>
    <property type="project" value="UniProtKB-KW"/>
</dbReference>
<dbReference type="InterPro" id="IPR029055">
    <property type="entry name" value="Ntn_hydrolases_N"/>
</dbReference>
<sequence length="290" mass="29743">MTYALVLHGGAGARPGTDYTKQKEHLSELISAGQEMLIQGQPALDVVVWAIEALEASGLYVAGKGSAPNSTGAFELDASLMCGPKRRAGAVAAIEGIKSPIKAALSVLEDGRHVMLAGAGAQLAAKDAGLDEIQDPLAYYTEHETHGSGDTANHGTVGAVALDVHGELAAGTSTGGTFGKLVGRVGDTPIIGSGTWADDTVAVSCTGLGEAFMRTATAYDVSARMRYASAPLDQAALQVLDEVAKFEGDGGLIAIDAQGNIAMPYNSDGMKRAAVSSTMQPVVRVFEPEI</sequence>
<keyword evidence="3" id="KW-0068">Autocatalytic cleavage</keyword>
<keyword evidence="9" id="KW-1185">Reference proteome</keyword>
<evidence type="ECO:0000256" key="7">
    <source>
        <dbReference type="PIRSR" id="PIRSR600246-3"/>
    </source>
</evidence>
<dbReference type="EMBL" id="MLCB01000133">
    <property type="protein sequence ID" value="OJI93719.1"/>
    <property type="molecule type" value="Genomic_DNA"/>
</dbReference>
<organism evidence="8 9">
    <name type="scientific">Planktotalea frisia</name>
    <dbReference type="NCBI Taxonomy" id="696762"/>
    <lineage>
        <taxon>Bacteria</taxon>
        <taxon>Pseudomonadati</taxon>
        <taxon>Pseudomonadota</taxon>
        <taxon>Alphaproteobacteria</taxon>
        <taxon>Rhodobacterales</taxon>
        <taxon>Paracoccaceae</taxon>
        <taxon>Planktotalea</taxon>
    </lineage>
</organism>
<dbReference type="RefSeq" id="WP_072630588.1">
    <property type="nucleotide sequence ID" value="NZ_JABBAN010000127.1"/>
</dbReference>
<keyword evidence="2 8" id="KW-0378">Hydrolase</keyword>
<dbReference type="PANTHER" id="PTHR10188">
    <property type="entry name" value="L-ASPARAGINASE"/>
    <property type="match status" value="1"/>
</dbReference>
<dbReference type="OrthoDB" id="9780217at2"/>
<keyword evidence="1" id="KW-0645">Protease</keyword>